<proteinExistence type="inferred from homology"/>
<dbReference type="PANTHER" id="PTHR30508">
    <property type="entry name" value="FES CLUSTER ASSEMBLY PROTEIN SUF"/>
    <property type="match status" value="1"/>
</dbReference>
<comment type="similarity">
    <text evidence="1">Belongs to the iron-sulfur cluster assembly SufBD family.</text>
</comment>
<evidence type="ECO:0000313" key="3">
    <source>
        <dbReference type="EMBL" id="MRI84580.1"/>
    </source>
</evidence>
<name>A0A6I2G9Y5_9LACT</name>
<evidence type="ECO:0000259" key="2">
    <source>
        <dbReference type="Pfam" id="PF01458"/>
    </source>
</evidence>
<dbReference type="AlphaFoldDB" id="A0A6I2G9Y5"/>
<dbReference type="Pfam" id="PF01458">
    <property type="entry name" value="SUFBD_core"/>
    <property type="match status" value="1"/>
</dbReference>
<dbReference type="EMBL" id="WJQS01000001">
    <property type="protein sequence ID" value="MRI84580.1"/>
    <property type="molecule type" value="Genomic_DNA"/>
</dbReference>
<keyword evidence="4" id="KW-1185">Reference proteome</keyword>
<evidence type="ECO:0000313" key="4">
    <source>
        <dbReference type="Proteomes" id="UP000430975"/>
    </source>
</evidence>
<gene>
    <name evidence="3" type="ORF">GIY09_01535</name>
</gene>
<dbReference type="RefSeq" id="WP_153863012.1">
    <property type="nucleotide sequence ID" value="NZ_WJQS01000001.1"/>
</dbReference>
<dbReference type="SUPFAM" id="SSF101960">
    <property type="entry name" value="Stabilizer of iron transporter SufD"/>
    <property type="match status" value="1"/>
</dbReference>
<dbReference type="InterPro" id="IPR000825">
    <property type="entry name" value="SUF_FeS_clus_asmbl_SufBD_core"/>
</dbReference>
<dbReference type="InterPro" id="IPR055346">
    <property type="entry name" value="Fe-S_cluster_assembly_SufBD"/>
</dbReference>
<comment type="caution">
    <text evidence="3">The sequence shown here is derived from an EMBL/GenBank/DDBJ whole genome shotgun (WGS) entry which is preliminary data.</text>
</comment>
<dbReference type="PANTHER" id="PTHR30508:SF1">
    <property type="entry name" value="UPF0051 PROTEIN ABCI8, CHLOROPLASTIC-RELATED"/>
    <property type="match status" value="1"/>
</dbReference>
<sequence>MLNKTTTKWQALDWPQIERVSFQDWPLLVTDLSDKTVDLPPLAYDNYTSETSVEDSQIRLVYSGQTFLEKHIPAHLEAAGVIVVDWQEATVRFPELVKEYLYSVIPEKADRVLAYHREYFDGGGFIYIPDHYEEKVVIDCLILQDSRAAQTCNLRSVIVAGVHARLEYIERLQTIGEVANSAVIITEVVARAGSQIKYCAIDSLAAKTTAYIKRYARTENDAVVNWAIGAMNDGHTILDTDTYLDGKGSESQLAIVAIASQDQVQGIDAKVVNRGHYSIGNILQHGVILDRATLTFNGIGLIEKNAKHADAQQESRVMMLSDEARGDANPILLIEEFEVTAGHAASAGQLDEQQLYYLMSRGLPRQEAEFLVVRGFLGSVIQEMPSQLVRDQMVAIIDRKLASLM</sequence>
<reference evidence="3 4" key="1">
    <citation type="submission" date="2019-11" db="EMBL/GenBank/DDBJ databases">
        <title>Characterisation of Fundicoccus ignavus gen. nov. sp. nov., a novel genus of the family Aerococcaceae isolated from bulk tank milk.</title>
        <authorList>
            <person name="Siebert A."/>
            <person name="Huptas C."/>
            <person name="Wenning M."/>
            <person name="Scherer S."/>
            <person name="Doll E.V."/>
        </authorList>
    </citation>
    <scope>NUCLEOTIDE SEQUENCE [LARGE SCALE GENOMIC DNA]</scope>
    <source>
        <strain evidence="3 4">WS4759</strain>
    </source>
</reference>
<dbReference type="Proteomes" id="UP000430975">
    <property type="component" value="Unassembled WGS sequence"/>
</dbReference>
<accession>A0A6I2G9Y5</accession>
<dbReference type="InterPro" id="IPR037284">
    <property type="entry name" value="SUF_FeS_clus_asmbl_SufBD_sf"/>
</dbReference>
<dbReference type="GO" id="GO:0016226">
    <property type="term" value="P:iron-sulfur cluster assembly"/>
    <property type="evidence" value="ECO:0007669"/>
    <property type="project" value="InterPro"/>
</dbReference>
<organism evidence="3 4">
    <name type="scientific">Fundicoccus ignavus</name>
    <dbReference type="NCBI Taxonomy" id="2664442"/>
    <lineage>
        <taxon>Bacteria</taxon>
        <taxon>Bacillati</taxon>
        <taxon>Bacillota</taxon>
        <taxon>Bacilli</taxon>
        <taxon>Lactobacillales</taxon>
        <taxon>Aerococcaceae</taxon>
        <taxon>Fundicoccus</taxon>
    </lineage>
</organism>
<evidence type="ECO:0000256" key="1">
    <source>
        <dbReference type="ARBA" id="ARBA00043967"/>
    </source>
</evidence>
<feature type="domain" description="SUF system FeS cluster assembly SufBD core" evidence="2">
    <location>
        <begin position="150"/>
        <end position="376"/>
    </location>
</feature>
<protein>
    <submittedName>
        <fullName evidence="3">Fe-S cluster assembly protein SufD</fullName>
    </submittedName>
</protein>